<dbReference type="PANTHER" id="PTHR21248:SF12">
    <property type="entry name" value="CARDIOLIPIN SYNTHASE C"/>
    <property type="match status" value="1"/>
</dbReference>
<dbReference type="EMBL" id="JAOWKW010000008">
    <property type="protein sequence ID" value="MCV2879342.1"/>
    <property type="molecule type" value="Genomic_DNA"/>
</dbReference>
<dbReference type="Proteomes" id="UP001526166">
    <property type="component" value="Unassembled WGS sequence"/>
</dbReference>
<keyword evidence="6" id="KW-1133">Transmembrane helix</keyword>
<reference evidence="8 9" key="1">
    <citation type="submission" date="2022-10" db="EMBL/GenBank/DDBJ databases">
        <title>Sinirhodobacter sp. nov., isolated from ocean surface sediments.</title>
        <authorList>
            <person name="He W."/>
            <person name="Wang L."/>
            <person name="Zhang D.-F."/>
        </authorList>
    </citation>
    <scope>NUCLEOTIDE SEQUENCE [LARGE SCALE GENOMIC DNA]</scope>
    <source>
        <strain evidence="8 9">WL0115</strain>
    </source>
</reference>
<keyword evidence="6" id="KW-0472">Membrane</keyword>
<protein>
    <recommendedName>
        <fullName evidence="3">Phospholipase D</fullName>
    </recommendedName>
    <alternativeName>
        <fullName evidence="5">Choline phosphatase</fullName>
    </alternativeName>
</protein>
<evidence type="ECO:0000256" key="6">
    <source>
        <dbReference type="SAM" id="Phobius"/>
    </source>
</evidence>
<dbReference type="PANTHER" id="PTHR21248">
    <property type="entry name" value="CARDIOLIPIN SYNTHASE"/>
    <property type="match status" value="1"/>
</dbReference>
<evidence type="ECO:0000256" key="1">
    <source>
        <dbReference type="ARBA" id="ARBA00003145"/>
    </source>
</evidence>
<comment type="function">
    <text evidence="1">Could be a virulence factor.</text>
</comment>
<sequence length="513" mass="55612">MGFVRVLLWIVIAVAVGVVVMRWAFPLPPRDEDAVSRAIPLSDQTPLGAQMSALAADHPGMDGVAPLGAGEAAFATRVALVRQARESIDVQYYIWQTDTTGWMLLDELRQASERGVRVRLLLDDNGVPGLDAALAALDAQPNVEVRLFNPFTFRSPKILNYVFAFSRLNHRMHNKSMTFDGAATIVGGRNIGDIYFAFGEETQFIDLDVLAVGPIVGEVQSSFDAYWASASAYSAAAILPPAPEGLAGLQAQGAHARESLMGSNYVQAIEASPTVQGLLSETPDLEWTTIQMVADDPIKALGNAPPEALLINRLPKLLNHPEVSLDLVSAYFIPGKKGAELLGSLARKGVKTRVLTNALESTDVSLVHSAYMKYRPALLEAGVRVLELRAEPDVERQKSVEHLLHSSASSLHAKTFGIDGKRVFVGSFNFDPRSAALNTEMGFVIDSPRLARGLSDELDQTRAAYEVTQAPDGTLQWAPLDGVGPSHTTEPGVGPIKRWLMVALQYLPLEWML</sequence>
<dbReference type="CDD" id="cd09113">
    <property type="entry name" value="PLDc_ymdC_like_2"/>
    <property type="match status" value="1"/>
</dbReference>
<evidence type="ECO:0000313" key="9">
    <source>
        <dbReference type="Proteomes" id="UP001526166"/>
    </source>
</evidence>
<gene>
    <name evidence="8" type="ORF">OE699_10785</name>
</gene>
<dbReference type="SUPFAM" id="SSF56024">
    <property type="entry name" value="Phospholipase D/nuclease"/>
    <property type="match status" value="2"/>
</dbReference>
<feature type="domain" description="PLD phosphodiesterase" evidence="7">
    <location>
        <begin position="407"/>
        <end position="434"/>
    </location>
</feature>
<dbReference type="Pfam" id="PF13091">
    <property type="entry name" value="PLDc_2"/>
    <property type="match status" value="2"/>
</dbReference>
<dbReference type="CDD" id="cd09111">
    <property type="entry name" value="PLDc_ymdC_like_1"/>
    <property type="match status" value="1"/>
</dbReference>
<proteinExistence type="predicted"/>
<dbReference type="InterPro" id="IPR025202">
    <property type="entry name" value="PLD-like_dom"/>
</dbReference>
<dbReference type="Gene3D" id="3.30.870.10">
    <property type="entry name" value="Endonuclease Chain A"/>
    <property type="match status" value="2"/>
</dbReference>
<comment type="caution">
    <text evidence="8">The sequence shown here is derived from an EMBL/GenBank/DDBJ whole genome shotgun (WGS) entry which is preliminary data.</text>
</comment>
<evidence type="ECO:0000313" key="8">
    <source>
        <dbReference type="EMBL" id="MCV2879342.1"/>
    </source>
</evidence>
<evidence type="ECO:0000256" key="5">
    <source>
        <dbReference type="ARBA" id="ARBA00029594"/>
    </source>
</evidence>
<evidence type="ECO:0000259" key="7">
    <source>
        <dbReference type="PROSITE" id="PS50035"/>
    </source>
</evidence>
<keyword evidence="6" id="KW-0812">Transmembrane</keyword>
<dbReference type="InterPro" id="IPR001736">
    <property type="entry name" value="PLipase_D/transphosphatidylase"/>
</dbReference>
<evidence type="ECO:0000256" key="4">
    <source>
        <dbReference type="ARBA" id="ARBA00022525"/>
    </source>
</evidence>
<feature type="transmembrane region" description="Helical" evidence="6">
    <location>
        <begin position="6"/>
        <end position="25"/>
    </location>
</feature>
<feature type="domain" description="PLD phosphodiesterase" evidence="7">
    <location>
        <begin position="168"/>
        <end position="195"/>
    </location>
</feature>
<evidence type="ECO:0000256" key="2">
    <source>
        <dbReference type="ARBA" id="ARBA00004613"/>
    </source>
</evidence>
<organism evidence="8 9">
    <name type="scientific">Sedimentimonas flavescens</name>
    <dbReference type="NCBI Taxonomy" id="2851012"/>
    <lineage>
        <taxon>Bacteria</taxon>
        <taxon>Pseudomonadati</taxon>
        <taxon>Pseudomonadota</taxon>
        <taxon>Alphaproteobacteria</taxon>
        <taxon>Rhodobacterales</taxon>
        <taxon>Rhodobacter group</taxon>
        <taxon>Sedimentimonas</taxon>
    </lineage>
</organism>
<comment type="subcellular location">
    <subcellularLocation>
        <location evidence="2">Secreted</location>
    </subcellularLocation>
</comment>
<accession>A0ABT3A017</accession>
<keyword evidence="4" id="KW-0964">Secreted</keyword>
<keyword evidence="9" id="KW-1185">Reference proteome</keyword>
<dbReference type="PROSITE" id="PS50035">
    <property type="entry name" value="PLD"/>
    <property type="match status" value="2"/>
</dbReference>
<evidence type="ECO:0000256" key="3">
    <source>
        <dbReference type="ARBA" id="ARBA00018392"/>
    </source>
</evidence>
<dbReference type="SMART" id="SM00155">
    <property type="entry name" value="PLDc"/>
    <property type="match status" value="2"/>
</dbReference>
<name>A0ABT3A017_9RHOB</name>
<dbReference type="RefSeq" id="WP_263848011.1">
    <property type="nucleotide sequence ID" value="NZ_JAOWKW010000008.1"/>
</dbReference>